<proteinExistence type="predicted"/>
<keyword evidence="3" id="KW-1185">Reference proteome</keyword>
<accession>A0A016TG57</accession>
<name>A0A016TG57_9BILA</name>
<keyword evidence="1" id="KW-1133">Transmembrane helix</keyword>
<evidence type="ECO:0000313" key="3">
    <source>
        <dbReference type="Proteomes" id="UP000024635"/>
    </source>
</evidence>
<keyword evidence="1" id="KW-0472">Membrane</keyword>
<evidence type="ECO:0000313" key="2">
    <source>
        <dbReference type="EMBL" id="EYC01640.1"/>
    </source>
</evidence>
<reference evidence="3" key="1">
    <citation type="journal article" date="2015" name="Nat. Genet.">
        <title>The genome and transcriptome of the zoonotic hookworm Ancylostoma ceylanicum identify infection-specific gene families.</title>
        <authorList>
            <person name="Schwarz E.M."/>
            <person name="Hu Y."/>
            <person name="Antoshechkin I."/>
            <person name="Miller M.M."/>
            <person name="Sternberg P.W."/>
            <person name="Aroian R.V."/>
        </authorList>
    </citation>
    <scope>NUCLEOTIDE SEQUENCE</scope>
    <source>
        <strain evidence="3">HY135</strain>
    </source>
</reference>
<evidence type="ECO:0000256" key="1">
    <source>
        <dbReference type="SAM" id="Phobius"/>
    </source>
</evidence>
<sequence>MVTPWTETIEKTLKKVPQETVPIDQFWYAVCTFAAAVFHITLYGAPTCCLVWCRRKKSFLKDCTVRLMRMVSGRVR</sequence>
<dbReference type="EMBL" id="JARK01001441">
    <property type="protein sequence ID" value="EYC01640.1"/>
    <property type="molecule type" value="Genomic_DNA"/>
</dbReference>
<organism evidence="2 3">
    <name type="scientific">Ancylostoma ceylanicum</name>
    <dbReference type="NCBI Taxonomy" id="53326"/>
    <lineage>
        <taxon>Eukaryota</taxon>
        <taxon>Metazoa</taxon>
        <taxon>Ecdysozoa</taxon>
        <taxon>Nematoda</taxon>
        <taxon>Chromadorea</taxon>
        <taxon>Rhabditida</taxon>
        <taxon>Rhabditina</taxon>
        <taxon>Rhabditomorpha</taxon>
        <taxon>Strongyloidea</taxon>
        <taxon>Ancylostomatidae</taxon>
        <taxon>Ancylostomatinae</taxon>
        <taxon>Ancylostoma</taxon>
    </lineage>
</organism>
<dbReference type="Proteomes" id="UP000024635">
    <property type="component" value="Unassembled WGS sequence"/>
</dbReference>
<keyword evidence="1" id="KW-0812">Transmembrane</keyword>
<comment type="caution">
    <text evidence="2">The sequence shown here is derived from an EMBL/GenBank/DDBJ whole genome shotgun (WGS) entry which is preliminary data.</text>
</comment>
<feature type="transmembrane region" description="Helical" evidence="1">
    <location>
        <begin position="26"/>
        <end position="52"/>
    </location>
</feature>
<dbReference type="AlphaFoldDB" id="A0A016TG57"/>
<protein>
    <submittedName>
        <fullName evidence="2">Uncharacterized protein</fullName>
    </submittedName>
</protein>
<gene>
    <name evidence="2" type="primary">Acey_s0105.g3667</name>
    <name evidence="2" type="ORF">Y032_0105g3667</name>
</gene>